<protein>
    <submittedName>
        <fullName evidence="1">Uncharacterized protein</fullName>
    </submittedName>
</protein>
<sequence length="107" mass="11094">METLKLMGSVLVDLVQLECTDLQIGLWRVERQGQGNKPIGNIRAVVGGGRRSSGQRSRPAANICGNATVVFSDELRSNNSAAANNIVSAAICVIMGGGSFSGGTIGF</sequence>
<name>A0A6A6LPW9_HEVBR</name>
<evidence type="ECO:0000313" key="1">
    <source>
        <dbReference type="EMBL" id="KAF2303461.1"/>
    </source>
</evidence>
<keyword evidence="2" id="KW-1185">Reference proteome</keyword>
<accession>A0A6A6LPW9</accession>
<evidence type="ECO:0000313" key="2">
    <source>
        <dbReference type="Proteomes" id="UP000467840"/>
    </source>
</evidence>
<organism evidence="1 2">
    <name type="scientific">Hevea brasiliensis</name>
    <name type="common">Para rubber tree</name>
    <name type="synonym">Siphonia brasiliensis</name>
    <dbReference type="NCBI Taxonomy" id="3981"/>
    <lineage>
        <taxon>Eukaryota</taxon>
        <taxon>Viridiplantae</taxon>
        <taxon>Streptophyta</taxon>
        <taxon>Embryophyta</taxon>
        <taxon>Tracheophyta</taxon>
        <taxon>Spermatophyta</taxon>
        <taxon>Magnoliopsida</taxon>
        <taxon>eudicotyledons</taxon>
        <taxon>Gunneridae</taxon>
        <taxon>Pentapetalae</taxon>
        <taxon>rosids</taxon>
        <taxon>fabids</taxon>
        <taxon>Malpighiales</taxon>
        <taxon>Euphorbiaceae</taxon>
        <taxon>Crotonoideae</taxon>
        <taxon>Micrandreae</taxon>
        <taxon>Hevea</taxon>
    </lineage>
</organism>
<dbReference type="EMBL" id="JAAGAX010000009">
    <property type="protein sequence ID" value="KAF2303461.1"/>
    <property type="molecule type" value="Genomic_DNA"/>
</dbReference>
<proteinExistence type="predicted"/>
<gene>
    <name evidence="1" type="ORF">GH714_018542</name>
</gene>
<dbReference type="AlphaFoldDB" id="A0A6A6LPW9"/>
<comment type="caution">
    <text evidence="1">The sequence shown here is derived from an EMBL/GenBank/DDBJ whole genome shotgun (WGS) entry which is preliminary data.</text>
</comment>
<reference evidence="1 2" key="1">
    <citation type="journal article" date="2020" name="Mol. Plant">
        <title>The Chromosome-Based Rubber Tree Genome Provides New Insights into Spurge Genome Evolution and Rubber Biosynthesis.</title>
        <authorList>
            <person name="Liu J."/>
            <person name="Shi C."/>
            <person name="Shi C.C."/>
            <person name="Li W."/>
            <person name="Zhang Q.J."/>
            <person name="Zhang Y."/>
            <person name="Li K."/>
            <person name="Lu H.F."/>
            <person name="Shi C."/>
            <person name="Zhu S.T."/>
            <person name="Xiao Z.Y."/>
            <person name="Nan H."/>
            <person name="Yue Y."/>
            <person name="Zhu X.G."/>
            <person name="Wu Y."/>
            <person name="Hong X.N."/>
            <person name="Fan G.Y."/>
            <person name="Tong Y."/>
            <person name="Zhang D."/>
            <person name="Mao C.L."/>
            <person name="Liu Y.L."/>
            <person name="Hao S.J."/>
            <person name="Liu W.Q."/>
            <person name="Lv M.Q."/>
            <person name="Zhang H.B."/>
            <person name="Liu Y."/>
            <person name="Hu-Tang G.R."/>
            <person name="Wang J.P."/>
            <person name="Wang J.H."/>
            <person name="Sun Y.H."/>
            <person name="Ni S.B."/>
            <person name="Chen W.B."/>
            <person name="Zhang X.C."/>
            <person name="Jiao Y.N."/>
            <person name="Eichler E.E."/>
            <person name="Li G.H."/>
            <person name="Liu X."/>
            <person name="Gao L.Z."/>
        </authorList>
    </citation>
    <scope>NUCLEOTIDE SEQUENCE [LARGE SCALE GENOMIC DNA]</scope>
    <source>
        <strain evidence="2">cv. GT1</strain>
        <tissue evidence="1">Leaf</tissue>
    </source>
</reference>
<dbReference type="Proteomes" id="UP000467840">
    <property type="component" value="Chromosome 16"/>
</dbReference>